<keyword evidence="4 14" id="KW-0378">Hydrolase</keyword>
<dbReference type="GO" id="GO:0033202">
    <property type="term" value="C:DNA helicase complex"/>
    <property type="evidence" value="ECO:0007669"/>
    <property type="project" value="TreeGrafter"/>
</dbReference>
<evidence type="ECO:0000256" key="14">
    <source>
        <dbReference type="PROSITE-ProRule" id="PRU00560"/>
    </source>
</evidence>
<dbReference type="EMBL" id="JAAZSQ010000002">
    <property type="protein sequence ID" value="NKX53791.1"/>
    <property type="molecule type" value="Genomic_DNA"/>
</dbReference>
<proteinExistence type="predicted"/>
<dbReference type="GO" id="GO:0005829">
    <property type="term" value="C:cytosol"/>
    <property type="evidence" value="ECO:0007669"/>
    <property type="project" value="TreeGrafter"/>
</dbReference>
<dbReference type="RefSeq" id="WP_168485106.1">
    <property type="nucleotide sequence ID" value="NZ_JAAZSQ010000002.1"/>
</dbReference>
<dbReference type="CDD" id="cd17932">
    <property type="entry name" value="DEXQc_UvrD"/>
    <property type="match status" value="1"/>
</dbReference>
<dbReference type="Proteomes" id="UP000544090">
    <property type="component" value="Unassembled WGS sequence"/>
</dbReference>
<keyword evidence="9" id="KW-0234">DNA repair</keyword>
<evidence type="ECO:0000256" key="10">
    <source>
        <dbReference type="ARBA" id="ARBA00023235"/>
    </source>
</evidence>
<evidence type="ECO:0000256" key="4">
    <source>
        <dbReference type="ARBA" id="ARBA00022801"/>
    </source>
</evidence>
<dbReference type="PROSITE" id="PS51198">
    <property type="entry name" value="UVRD_HELICASE_ATP_BIND"/>
    <property type="match status" value="1"/>
</dbReference>
<dbReference type="Pfam" id="PF00580">
    <property type="entry name" value="UvrD-helicase"/>
    <property type="match status" value="1"/>
</dbReference>
<accession>A0A7X6HB93</accession>
<dbReference type="PANTHER" id="PTHR11070">
    <property type="entry name" value="UVRD / RECB / PCRA DNA HELICASE FAMILY MEMBER"/>
    <property type="match status" value="1"/>
</dbReference>
<evidence type="ECO:0000313" key="18">
    <source>
        <dbReference type="Proteomes" id="UP000544090"/>
    </source>
</evidence>
<reference evidence="17 18" key="1">
    <citation type="submission" date="2020-04" db="EMBL/GenBank/DDBJ databases">
        <title>Arthrobacter sp. nov.</title>
        <authorList>
            <person name="Liu S."/>
        </authorList>
    </citation>
    <scope>NUCLEOTIDE SEQUENCE [LARGE SCALE GENOMIC DNA]</scope>
    <source>
        <strain evidence="17 18">E918</strain>
    </source>
</reference>
<gene>
    <name evidence="17" type="ORF">HGG74_04380</name>
</gene>
<keyword evidence="1" id="KW-0540">Nuclease</keyword>
<dbReference type="Pfam" id="PF13361">
    <property type="entry name" value="UvrD_C"/>
    <property type="match status" value="2"/>
</dbReference>
<keyword evidence="8" id="KW-0238">DNA-binding</keyword>
<evidence type="ECO:0000256" key="3">
    <source>
        <dbReference type="ARBA" id="ARBA00022763"/>
    </source>
</evidence>
<feature type="domain" description="UvrD-like helicase ATP-binding" evidence="15">
    <location>
        <begin position="27"/>
        <end position="365"/>
    </location>
</feature>
<evidence type="ECO:0000256" key="2">
    <source>
        <dbReference type="ARBA" id="ARBA00022741"/>
    </source>
</evidence>
<dbReference type="InterPro" id="IPR011604">
    <property type="entry name" value="PDDEXK-like_dom_sf"/>
</dbReference>
<keyword evidence="2 14" id="KW-0547">Nucleotide-binding</keyword>
<dbReference type="GO" id="GO:0005524">
    <property type="term" value="F:ATP binding"/>
    <property type="evidence" value="ECO:0007669"/>
    <property type="project" value="UniProtKB-UniRule"/>
</dbReference>
<dbReference type="Pfam" id="PF12705">
    <property type="entry name" value="PDDEXK_1"/>
    <property type="match status" value="1"/>
</dbReference>
<feature type="binding site" evidence="14">
    <location>
        <begin position="48"/>
        <end position="55"/>
    </location>
    <ligand>
        <name>ATP</name>
        <dbReference type="ChEBI" id="CHEBI:30616"/>
    </ligand>
</feature>
<keyword evidence="5 14" id="KW-0347">Helicase</keyword>
<organism evidence="17 18">
    <name type="scientific">Arthrobacter mobilis</name>
    <dbReference type="NCBI Taxonomy" id="2724944"/>
    <lineage>
        <taxon>Bacteria</taxon>
        <taxon>Bacillati</taxon>
        <taxon>Actinomycetota</taxon>
        <taxon>Actinomycetes</taxon>
        <taxon>Micrococcales</taxon>
        <taxon>Micrococcaceae</taxon>
        <taxon>Arthrobacter</taxon>
    </lineage>
</organism>
<dbReference type="GO" id="GO:0004527">
    <property type="term" value="F:exonuclease activity"/>
    <property type="evidence" value="ECO:0007669"/>
    <property type="project" value="UniProtKB-KW"/>
</dbReference>
<evidence type="ECO:0000256" key="12">
    <source>
        <dbReference type="ARBA" id="ARBA00034808"/>
    </source>
</evidence>
<dbReference type="PROSITE" id="PS51217">
    <property type="entry name" value="UVRD_HELICASE_CTER"/>
    <property type="match status" value="1"/>
</dbReference>
<evidence type="ECO:0000256" key="7">
    <source>
        <dbReference type="ARBA" id="ARBA00022840"/>
    </source>
</evidence>
<dbReference type="Gene3D" id="3.40.50.300">
    <property type="entry name" value="P-loop containing nucleotide triphosphate hydrolases"/>
    <property type="match status" value="4"/>
</dbReference>
<sequence length="1129" mass="122170">MSSGQAATGQAVAVHTPEELAVLLGQHQPTPEQSAIISSPLAPLLVIAGAGSGKTATMADRVVWLVANGLVRPEEILGVTFTRKAAGELAARIRAQLAKLDRRGLLPVDGDDAAGMLEPKVSTYHSYANGLVSDYGLRLGIERDVVLLGSAQSWQLASQVVEAWDGDTDHLVAAKSTLVKAVMQFAGECSEHLAAPGEARSWLEAEVARVEALPYVQGSTKTAKKAVVDLLNRLRTRTTVAELAAGYTRAKRERGVLDYGDLVSLAARIASEVPQARELERSRYKVVLLDEFQDTSHAQMVLFSKLFGQGHAVTAVGDPNQSIYGFRGASAGQLFAFRQHFPHVSADGSRAPAPAAFLTTAWRNAANILSMANAIAAPLNRVDPNRPDPARLEVPPLRPRPQAADGKVVLARYRTDLEEAGQLARQVAAARRTVYERDPETGAAEPVSAAVLCRRRAQIPVIAKALEAAGVPCEVVGLAGLLSQPEIVDLVSTLRVLADPGRSDALMRLLAGARWRLGPADLMAFADWSRFLESQRRRAAAGREEADLDSNEADPGPVVESDVAEAASLVEALDRLPKPGWTSRHGRSLTAEALRRLELLAEEIRQLRTFAGDDLTLLLGEVERAMLLDIEVASKPGVSIHQARRHLDAFHDAAAGFVQTAQRVDLLAFLGWLEAAAAEEDGLDITQVEVSKDAVQLLTVHASKGLEWDVVFVPGLNEGAFPSGSDNRWSSGSEALPWPLRGDRHDLPHWDTDQPDQLSWFNAESEFKDAVQAHGEQEERRLAYVAYTRAKHLLVCSSSGWSGTRTKPAAPSVFLTELHELVGGQPAGQGPGAGVGTWLSDDELGEENPVRAQVETAVWPYDPLEGPRVVRGGEAEPARPGRRAAMEAAARAVLDAMAAGQLPAPEKAWAREAELLLRRHNAVRQVSEVELPPHISASMLVSLTEDPAAVTRALRRPVPRRPGMAARKGTAFHSWIEEYFGTSGMLDLDEYVEPADAYVDEAYDLAAMMETFKASEFADKVPEAVEVPVETRIDEVVVRGRIDAVFRGPDGRWELVDWKTGTPPSGEKLKIRAVQLAAYRLAWARLKDVPVQQVSAAFYYVAADKIVRPHDLAGEAELEAVVRRAYGAK</sequence>
<name>A0A7X6HB93_9MICC</name>
<dbReference type="InterPro" id="IPR000212">
    <property type="entry name" value="DNA_helicase_UvrD/REP"/>
</dbReference>
<evidence type="ECO:0000256" key="11">
    <source>
        <dbReference type="ARBA" id="ARBA00034617"/>
    </source>
</evidence>
<evidence type="ECO:0000256" key="6">
    <source>
        <dbReference type="ARBA" id="ARBA00022839"/>
    </source>
</evidence>
<dbReference type="PANTHER" id="PTHR11070:SF55">
    <property type="entry name" value="DNA 3'-5' HELICASE"/>
    <property type="match status" value="1"/>
</dbReference>
<evidence type="ECO:0000256" key="1">
    <source>
        <dbReference type="ARBA" id="ARBA00022722"/>
    </source>
</evidence>
<dbReference type="InterPro" id="IPR014017">
    <property type="entry name" value="DNA_helicase_UvrD-like_C"/>
</dbReference>
<evidence type="ECO:0000259" key="15">
    <source>
        <dbReference type="PROSITE" id="PS51198"/>
    </source>
</evidence>
<comment type="caution">
    <text evidence="17">The sequence shown here is derived from an EMBL/GenBank/DDBJ whole genome shotgun (WGS) entry which is preliminary data.</text>
</comment>
<dbReference type="InterPro" id="IPR014016">
    <property type="entry name" value="UvrD-like_ATP-bd"/>
</dbReference>
<evidence type="ECO:0000256" key="5">
    <source>
        <dbReference type="ARBA" id="ARBA00022806"/>
    </source>
</evidence>
<keyword evidence="7 14" id="KW-0067">ATP-binding</keyword>
<evidence type="ECO:0000256" key="9">
    <source>
        <dbReference type="ARBA" id="ARBA00023204"/>
    </source>
</evidence>
<dbReference type="GO" id="GO:0043138">
    <property type="term" value="F:3'-5' DNA helicase activity"/>
    <property type="evidence" value="ECO:0007669"/>
    <property type="project" value="UniProtKB-EC"/>
</dbReference>
<keyword evidence="3" id="KW-0227">DNA damage</keyword>
<dbReference type="GO" id="GO:0000725">
    <property type="term" value="P:recombinational repair"/>
    <property type="evidence" value="ECO:0007669"/>
    <property type="project" value="TreeGrafter"/>
</dbReference>
<evidence type="ECO:0000259" key="16">
    <source>
        <dbReference type="PROSITE" id="PS51217"/>
    </source>
</evidence>
<dbReference type="EC" id="5.6.2.4" evidence="12"/>
<protein>
    <recommendedName>
        <fullName evidence="12">DNA 3'-5' helicase</fullName>
        <ecNumber evidence="12">5.6.2.4</ecNumber>
    </recommendedName>
</protein>
<dbReference type="Gene3D" id="3.90.320.10">
    <property type="match status" value="1"/>
</dbReference>
<evidence type="ECO:0000256" key="13">
    <source>
        <dbReference type="ARBA" id="ARBA00048988"/>
    </source>
</evidence>
<dbReference type="InterPro" id="IPR011335">
    <property type="entry name" value="Restrct_endonuc-II-like"/>
</dbReference>
<comment type="catalytic activity">
    <reaction evidence="11">
        <text>Couples ATP hydrolysis with the unwinding of duplex DNA by translocating in the 3'-5' direction.</text>
        <dbReference type="EC" id="5.6.2.4"/>
    </reaction>
</comment>
<dbReference type="AlphaFoldDB" id="A0A7X6HB93"/>
<keyword evidence="18" id="KW-1185">Reference proteome</keyword>
<evidence type="ECO:0000313" key="17">
    <source>
        <dbReference type="EMBL" id="NKX53791.1"/>
    </source>
</evidence>
<dbReference type="InterPro" id="IPR027417">
    <property type="entry name" value="P-loop_NTPase"/>
</dbReference>
<dbReference type="Gene3D" id="1.10.486.10">
    <property type="entry name" value="PCRA, domain 4"/>
    <property type="match status" value="1"/>
</dbReference>
<dbReference type="GO" id="GO:0003677">
    <property type="term" value="F:DNA binding"/>
    <property type="evidence" value="ECO:0007669"/>
    <property type="project" value="UniProtKB-KW"/>
</dbReference>
<keyword evidence="10" id="KW-0413">Isomerase</keyword>
<keyword evidence="6" id="KW-0269">Exonuclease</keyword>
<evidence type="ECO:0000256" key="8">
    <source>
        <dbReference type="ARBA" id="ARBA00023125"/>
    </source>
</evidence>
<dbReference type="SUPFAM" id="SSF52540">
    <property type="entry name" value="P-loop containing nucleoside triphosphate hydrolases"/>
    <property type="match status" value="1"/>
</dbReference>
<dbReference type="InterPro" id="IPR038726">
    <property type="entry name" value="PDDEXK_AddAB-type"/>
</dbReference>
<dbReference type="SUPFAM" id="SSF52980">
    <property type="entry name" value="Restriction endonuclease-like"/>
    <property type="match status" value="1"/>
</dbReference>
<feature type="domain" description="UvrD-like helicase C-terminal" evidence="16">
    <location>
        <begin position="366"/>
        <end position="705"/>
    </location>
</feature>
<comment type="catalytic activity">
    <reaction evidence="13">
        <text>ATP + H2O = ADP + phosphate + H(+)</text>
        <dbReference type="Rhea" id="RHEA:13065"/>
        <dbReference type="ChEBI" id="CHEBI:15377"/>
        <dbReference type="ChEBI" id="CHEBI:15378"/>
        <dbReference type="ChEBI" id="CHEBI:30616"/>
        <dbReference type="ChEBI" id="CHEBI:43474"/>
        <dbReference type="ChEBI" id="CHEBI:456216"/>
        <dbReference type="EC" id="5.6.2.4"/>
    </reaction>
</comment>